<sequence length="329" mass="34677">MADATPKSYHTDPQLYLYTSLTSGSSHIITATSRLETILKANKIPFQALDVATDEKARMLWGRRAGKRKLPGLVRMGMVVADLDEVEEWNEYGELKDNVGVPAPAPSKPSSSSTPSKPSPRVESSTPSKGSTPAPSSNPEHRLTATMRQAGTEAAQKASLAKSKARTNPSGAEPSKISPSTLESLDNSGPTGMPPASGTTDAVSAQAPETGNSSVQGKADIVPITSESAAKSTSSLPAGLKGDAYDGKERKVPQHRGSNVEAVSKEVAEQLERKARITEEDEEDGEGEGEVRKTREATTVAEEAVDLPRKKTQEQKAASAEDAEASVAD</sequence>
<dbReference type="EMBL" id="FWEW01001806">
    <property type="protein sequence ID" value="SLM37698.1"/>
    <property type="molecule type" value="Genomic_DNA"/>
</dbReference>
<dbReference type="Gene3D" id="3.40.30.10">
    <property type="entry name" value="Glutaredoxin"/>
    <property type="match status" value="1"/>
</dbReference>
<feature type="compositionally biased region" description="Low complexity" evidence="1">
    <location>
        <begin position="317"/>
        <end position="329"/>
    </location>
</feature>
<feature type="region of interest" description="Disordered" evidence="1">
    <location>
        <begin position="97"/>
        <end position="329"/>
    </location>
</feature>
<keyword evidence="3" id="KW-1185">Reference proteome</keyword>
<evidence type="ECO:0000313" key="2">
    <source>
        <dbReference type="EMBL" id="SLM37698.1"/>
    </source>
</evidence>
<dbReference type="InterPro" id="IPR036249">
    <property type="entry name" value="Thioredoxin-like_sf"/>
</dbReference>
<proteinExistence type="predicted"/>
<feature type="compositionally biased region" description="Polar residues" evidence="1">
    <location>
        <begin position="225"/>
        <end position="236"/>
    </location>
</feature>
<feature type="compositionally biased region" description="Basic and acidic residues" evidence="1">
    <location>
        <begin position="243"/>
        <end position="252"/>
    </location>
</feature>
<feature type="compositionally biased region" description="Polar residues" evidence="1">
    <location>
        <begin position="122"/>
        <end position="138"/>
    </location>
</feature>
<organism evidence="2 3">
    <name type="scientific">Lasallia pustulata</name>
    <dbReference type="NCBI Taxonomy" id="136370"/>
    <lineage>
        <taxon>Eukaryota</taxon>
        <taxon>Fungi</taxon>
        <taxon>Dikarya</taxon>
        <taxon>Ascomycota</taxon>
        <taxon>Pezizomycotina</taxon>
        <taxon>Lecanoromycetes</taxon>
        <taxon>OSLEUM clade</taxon>
        <taxon>Umbilicariomycetidae</taxon>
        <taxon>Umbilicariales</taxon>
        <taxon>Umbilicariaceae</taxon>
        <taxon>Lasallia</taxon>
    </lineage>
</organism>
<evidence type="ECO:0000313" key="3">
    <source>
        <dbReference type="Proteomes" id="UP000192927"/>
    </source>
</evidence>
<dbReference type="PANTHER" id="PTHR12232">
    <property type="entry name" value="SH3 DOMAIN-BINDING GLUTAMIC ACID-RICH-LIKE PROTEIN"/>
    <property type="match status" value="1"/>
</dbReference>
<dbReference type="AlphaFoldDB" id="A0A1W5D3I4"/>
<feature type="compositionally biased region" description="Basic and acidic residues" evidence="1">
    <location>
        <begin position="263"/>
        <end position="278"/>
    </location>
</feature>
<protein>
    <submittedName>
        <fullName evidence="2">Thioredoxin-like fold</fullName>
    </submittedName>
</protein>
<dbReference type="InterPro" id="IPR051033">
    <property type="entry name" value="SH3BGR"/>
</dbReference>
<dbReference type="GO" id="GO:0005737">
    <property type="term" value="C:cytoplasm"/>
    <property type="evidence" value="ECO:0007669"/>
    <property type="project" value="TreeGrafter"/>
</dbReference>
<dbReference type="Proteomes" id="UP000192927">
    <property type="component" value="Unassembled WGS sequence"/>
</dbReference>
<name>A0A1W5D3I4_9LECA</name>
<dbReference type="SUPFAM" id="SSF52833">
    <property type="entry name" value="Thioredoxin-like"/>
    <property type="match status" value="1"/>
</dbReference>
<feature type="compositionally biased region" description="Polar residues" evidence="1">
    <location>
        <begin position="177"/>
        <end position="190"/>
    </location>
</feature>
<feature type="compositionally biased region" description="Acidic residues" evidence="1">
    <location>
        <begin position="279"/>
        <end position="288"/>
    </location>
</feature>
<accession>A0A1W5D3I4</accession>
<feature type="compositionally biased region" description="Polar residues" evidence="1">
    <location>
        <begin position="197"/>
        <end position="216"/>
    </location>
</feature>
<dbReference type="PANTHER" id="PTHR12232:SF0">
    <property type="entry name" value="THIOREDOXIN DOMAIN-CONTAINING PROTEIN"/>
    <property type="match status" value="1"/>
</dbReference>
<evidence type="ECO:0000256" key="1">
    <source>
        <dbReference type="SAM" id="MobiDB-lite"/>
    </source>
</evidence>
<reference evidence="3" key="1">
    <citation type="submission" date="2017-03" db="EMBL/GenBank/DDBJ databases">
        <authorList>
            <person name="Sharma R."/>
            <person name="Thines M."/>
        </authorList>
    </citation>
    <scope>NUCLEOTIDE SEQUENCE [LARGE SCALE GENOMIC DNA]</scope>
</reference>